<dbReference type="Pfam" id="PF00847">
    <property type="entry name" value="AP2"/>
    <property type="match status" value="1"/>
</dbReference>
<feature type="compositionally biased region" description="Polar residues" evidence="7">
    <location>
        <begin position="165"/>
        <end position="179"/>
    </location>
</feature>
<evidence type="ECO:0000256" key="6">
    <source>
        <dbReference type="ARBA" id="ARBA00024343"/>
    </source>
</evidence>
<comment type="subcellular location">
    <subcellularLocation>
        <location evidence="1">Nucleus</location>
    </subcellularLocation>
</comment>
<dbReference type="OrthoDB" id="1849108at2759"/>
<keyword evidence="5" id="KW-0539">Nucleus</keyword>
<dbReference type="EMBL" id="JAAWWB010000038">
    <property type="protein sequence ID" value="KAG6737805.1"/>
    <property type="molecule type" value="Genomic_DNA"/>
</dbReference>
<keyword evidence="3" id="KW-0238">DNA-binding</keyword>
<evidence type="ECO:0000256" key="5">
    <source>
        <dbReference type="ARBA" id="ARBA00023242"/>
    </source>
</evidence>
<sequence length="195" mass="21254">MFLSKCPVHLPVAQLGSAEASKATPTYQESGASAAQRKFKGTRRRKWGKWVSEIRIPGKQERLWLGSYSTPEAAAVAHDIASYCLRGPSSLESLNFPLMLPASVREDMSPKSIQKAASDAGMAIDAQMILNRSLQNEVKVGPENAAINHGLETQQWEPAAGGDDGSSNRSDNWHENNIGTRVGDDLNISIEDYLM</sequence>
<feature type="region of interest" description="Disordered" evidence="7">
    <location>
        <begin position="152"/>
        <end position="181"/>
    </location>
</feature>
<evidence type="ECO:0000256" key="4">
    <source>
        <dbReference type="ARBA" id="ARBA00023163"/>
    </source>
</evidence>
<dbReference type="GO" id="GO:0005634">
    <property type="term" value="C:nucleus"/>
    <property type="evidence" value="ECO:0007669"/>
    <property type="project" value="UniProtKB-SubCell"/>
</dbReference>
<keyword evidence="10" id="KW-1185">Reference proteome</keyword>
<feature type="domain" description="AP2/ERF" evidence="8">
    <location>
        <begin position="38"/>
        <end position="97"/>
    </location>
</feature>
<dbReference type="PROSITE" id="PS51032">
    <property type="entry name" value="AP2_ERF"/>
    <property type="match status" value="1"/>
</dbReference>
<accession>A0A8X7XU06</accession>
<comment type="similarity">
    <text evidence="6">Belongs to the AP2/ERF transcription factor family. ERF subfamily.</text>
</comment>
<evidence type="ECO:0000256" key="7">
    <source>
        <dbReference type="SAM" id="MobiDB-lite"/>
    </source>
</evidence>
<name>A0A8X7XU06_POPTO</name>
<dbReference type="CDD" id="cd00018">
    <property type="entry name" value="AP2"/>
    <property type="match status" value="1"/>
</dbReference>
<evidence type="ECO:0000256" key="1">
    <source>
        <dbReference type="ARBA" id="ARBA00004123"/>
    </source>
</evidence>
<evidence type="ECO:0000313" key="10">
    <source>
        <dbReference type="Proteomes" id="UP000886885"/>
    </source>
</evidence>
<dbReference type="GO" id="GO:0003700">
    <property type="term" value="F:DNA-binding transcription factor activity"/>
    <property type="evidence" value="ECO:0007669"/>
    <property type="project" value="InterPro"/>
</dbReference>
<dbReference type="SMART" id="SM00380">
    <property type="entry name" value="AP2"/>
    <property type="match status" value="1"/>
</dbReference>
<gene>
    <name evidence="9" type="ORF">POTOM_059335</name>
</gene>
<proteinExistence type="inferred from homology"/>
<dbReference type="PANTHER" id="PTHR31985">
    <property type="entry name" value="ETHYLENE-RESPONSIVE TRANSCRIPTION FACTOR ERF042-RELATED"/>
    <property type="match status" value="1"/>
</dbReference>
<organism evidence="9 10">
    <name type="scientific">Populus tomentosa</name>
    <name type="common">Chinese white poplar</name>
    <dbReference type="NCBI Taxonomy" id="118781"/>
    <lineage>
        <taxon>Eukaryota</taxon>
        <taxon>Viridiplantae</taxon>
        <taxon>Streptophyta</taxon>
        <taxon>Embryophyta</taxon>
        <taxon>Tracheophyta</taxon>
        <taxon>Spermatophyta</taxon>
        <taxon>Magnoliopsida</taxon>
        <taxon>eudicotyledons</taxon>
        <taxon>Gunneridae</taxon>
        <taxon>Pentapetalae</taxon>
        <taxon>rosids</taxon>
        <taxon>fabids</taxon>
        <taxon>Malpighiales</taxon>
        <taxon>Salicaceae</taxon>
        <taxon>Saliceae</taxon>
        <taxon>Populus</taxon>
    </lineage>
</organism>
<keyword evidence="4" id="KW-0804">Transcription</keyword>
<comment type="caution">
    <text evidence="9">The sequence shown here is derived from an EMBL/GenBank/DDBJ whole genome shotgun (WGS) entry which is preliminary data.</text>
</comment>
<keyword evidence="2" id="KW-0805">Transcription regulation</keyword>
<protein>
    <recommendedName>
        <fullName evidence="8">AP2/ERF domain-containing protein</fullName>
    </recommendedName>
</protein>
<evidence type="ECO:0000313" key="9">
    <source>
        <dbReference type="EMBL" id="KAG6737805.1"/>
    </source>
</evidence>
<evidence type="ECO:0000256" key="2">
    <source>
        <dbReference type="ARBA" id="ARBA00023015"/>
    </source>
</evidence>
<reference evidence="9" key="1">
    <citation type="journal article" date="2020" name="bioRxiv">
        <title>Hybrid origin of Populus tomentosa Carr. identified through genome sequencing and phylogenomic analysis.</title>
        <authorList>
            <person name="An X."/>
            <person name="Gao K."/>
            <person name="Chen Z."/>
            <person name="Li J."/>
            <person name="Yang X."/>
            <person name="Yang X."/>
            <person name="Zhou J."/>
            <person name="Guo T."/>
            <person name="Zhao T."/>
            <person name="Huang S."/>
            <person name="Miao D."/>
            <person name="Khan W.U."/>
            <person name="Rao P."/>
            <person name="Ye M."/>
            <person name="Lei B."/>
            <person name="Liao W."/>
            <person name="Wang J."/>
            <person name="Ji L."/>
            <person name="Li Y."/>
            <person name="Guo B."/>
            <person name="Mustafa N.S."/>
            <person name="Li S."/>
            <person name="Yun Q."/>
            <person name="Keller S.R."/>
            <person name="Mao J."/>
            <person name="Zhang R."/>
            <person name="Strauss S.H."/>
        </authorList>
    </citation>
    <scope>NUCLEOTIDE SEQUENCE</scope>
    <source>
        <strain evidence="9">GM15</strain>
        <tissue evidence="9">Leaf</tissue>
    </source>
</reference>
<dbReference type="Proteomes" id="UP000886885">
    <property type="component" value="Chromosome 19D"/>
</dbReference>
<dbReference type="PANTHER" id="PTHR31985:SF45">
    <property type="entry name" value="ETHYLENE-RESPONSIVE TRANSCRIPTION FACTOR ERF020"/>
    <property type="match status" value="1"/>
</dbReference>
<dbReference type="InterPro" id="IPR051032">
    <property type="entry name" value="AP2/ERF_TF_ERF_subfamily"/>
</dbReference>
<evidence type="ECO:0000259" key="8">
    <source>
        <dbReference type="PROSITE" id="PS51032"/>
    </source>
</evidence>
<dbReference type="AlphaFoldDB" id="A0A8X7XU06"/>
<evidence type="ECO:0000256" key="3">
    <source>
        <dbReference type="ARBA" id="ARBA00023125"/>
    </source>
</evidence>
<dbReference type="GO" id="GO:0003677">
    <property type="term" value="F:DNA binding"/>
    <property type="evidence" value="ECO:0007669"/>
    <property type="project" value="UniProtKB-KW"/>
</dbReference>
<dbReference type="InterPro" id="IPR001471">
    <property type="entry name" value="AP2/ERF_dom"/>
</dbReference>